<feature type="compositionally biased region" description="Polar residues" evidence="1">
    <location>
        <begin position="225"/>
        <end position="257"/>
    </location>
</feature>
<dbReference type="STRING" id="1432307.W9CLE9"/>
<gene>
    <name evidence="4" type="ORF">SBOR_4143</name>
</gene>
<feature type="region of interest" description="Disordered" evidence="1">
    <location>
        <begin position="225"/>
        <end position="262"/>
    </location>
</feature>
<evidence type="ECO:0000313" key="4">
    <source>
        <dbReference type="EMBL" id="ESZ95489.1"/>
    </source>
</evidence>
<dbReference type="InterPro" id="IPR056124">
    <property type="entry name" value="DUF7707"/>
</dbReference>
<feature type="chain" id="PRO_5004922033" description="DUF7707 domain-containing protein" evidence="2">
    <location>
        <begin position="20"/>
        <end position="284"/>
    </location>
</feature>
<keyword evidence="5" id="KW-1185">Reference proteome</keyword>
<organism evidence="4 5">
    <name type="scientific">Sclerotinia borealis (strain F-4128)</name>
    <dbReference type="NCBI Taxonomy" id="1432307"/>
    <lineage>
        <taxon>Eukaryota</taxon>
        <taxon>Fungi</taxon>
        <taxon>Dikarya</taxon>
        <taxon>Ascomycota</taxon>
        <taxon>Pezizomycotina</taxon>
        <taxon>Leotiomycetes</taxon>
        <taxon>Helotiales</taxon>
        <taxon>Sclerotiniaceae</taxon>
        <taxon>Sclerotinia</taxon>
    </lineage>
</organism>
<dbReference type="EMBL" id="AYSA01000184">
    <property type="protein sequence ID" value="ESZ95489.1"/>
    <property type="molecule type" value="Genomic_DNA"/>
</dbReference>
<dbReference type="PANTHER" id="PTHR38118">
    <property type="entry name" value="ANCHORED CELL WALL PROTEIN 11-RELATED"/>
    <property type="match status" value="1"/>
</dbReference>
<protein>
    <recommendedName>
        <fullName evidence="3">DUF7707 domain-containing protein</fullName>
    </recommendedName>
</protein>
<dbReference type="PANTHER" id="PTHR38118:SF3">
    <property type="entry name" value="ANCHORED CELL WALL PROTEIN 11"/>
    <property type="match status" value="1"/>
</dbReference>
<evidence type="ECO:0000256" key="1">
    <source>
        <dbReference type="SAM" id="MobiDB-lite"/>
    </source>
</evidence>
<dbReference type="OrthoDB" id="2121879at2759"/>
<evidence type="ECO:0000313" key="5">
    <source>
        <dbReference type="Proteomes" id="UP000019487"/>
    </source>
</evidence>
<dbReference type="AlphaFoldDB" id="W9CLE9"/>
<dbReference type="Proteomes" id="UP000019487">
    <property type="component" value="Unassembled WGS sequence"/>
</dbReference>
<name>W9CLE9_SCLBF</name>
<evidence type="ECO:0000259" key="3">
    <source>
        <dbReference type="Pfam" id="PF24808"/>
    </source>
</evidence>
<dbReference type="Pfam" id="PF24808">
    <property type="entry name" value="DUF7707"/>
    <property type="match status" value="1"/>
</dbReference>
<reference evidence="4 5" key="1">
    <citation type="journal article" date="2014" name="Genome Announc.">
        <title>Draft genome sequence of Sclerotinia borealis, a psychrophilic plant pathogenic fungus.</title>
        <authorList>
            <person name="Mardanov A.V."/>
            <person name="Beletsky A.V."/>
            <person name="Kadnikov V.V."/>
            <person name="Ignatov A.N."/>
            <person name="Ravin N.V."/>
        </authorList>
    </citation>
    <scope>NUCLEOTIDE SEQUENCE [LARGE SCALE GENOMIC DNA]</scope>
    <source>
        <strain evidence="5">F-4157</strain>
    </source>
</reference>
<proteinExistence type="predicted"/>
<keyword evidence="2" id="KW-0732">Signal</keyword>
<dbReference type="HOGENOM" id="CLU_980581_0_0_1"/>
<feature type="domain" description="DUF7707" evidence="3">
    <location>
        <begin position="26"/>
        <end position="127"/>
    </location>
</feature>
<accession>W9CLE9</accession>
<feature type="signal peptide" evidence="2">
    <location>
        <begin position="1"/>
        <end position="19"/>
    </location>
</feature>
<sequence>MRVVRILGLVAQCAMMVRASGSCSAQIDPSSVSASLRSQWCSEQITTCGTLCAGNYDANNCDTVTLCYECTCSASSSSPALQYYTQTMPTFLCEQLYDNCIFAGENDAAAQKKCQDAEKVNCGHLNPDSIGVSTSSSSSSSISVASTYLSNKPTTSAVSRTSTSTEASTETAQIISITKTITPTPTGTTTVWSTSTAGSGGNGTAGIVSASGNYSTLPGITDIRSSPGSFSTLPGTTDIKTSGTSTGELVRPSTVSDNGAERMGGVGGVWGVVVGVAGFGIWGL</sequence>
<comment type="caution">
    <text evidence="4">The sequence shown here is derived from an EMBL/GenBank/DDBJ whole genome shotgun (WGS) entry which is preliminary data.</text>
</comment>
<evidence type="ECO:0000256" key="2">
    <source>
        <dbReference type="SAM" id="SignalP"/>
    </source>
</evidence>